<accession>A0A0B6SBZ3</accession>
<dbReference type="HOGENOM" id="CLU_064194_2_2_4"/>
<feature type="domain" description="Quercetin 2,3-dioxygenase C-terminal cupin" evidence="4">
    <location>
        <begin position="152"/>
        <end position="233"/>
    </location>
</feature>
<keyword evidence="6" id="KW-1185">Reference proteome</keyword>
<dbReference type="Gene3D" id="2.60.120.10">
    <property type="entry name" value="Jelly Rolls"/>
    <property type="match status" value="2"/>
</dbReference>
<sequence length="239" mass="25989">MIEPRCFASLGCLSRDWLNTRLHFRHGDLGGVGHHPLGPLIVWNDDEIAPRSGFGLHPHRDVEIVTWVRSGAITHEDDAGNRARIVAGCTQTMSAGSGVHHAERNAESVPARLFQIWLRPRRPGGSARWATCWCSHERREGRFVTVASGDPADQRAGALPIDADARVRVATLREGALLRCVLAAPRIAYVVADQGGIELGPVRLGPRDGAVVTDEPEITLIAREDTDVVMVELLSPGEC</sequence>
<comment type="similarity">
    <text evidence="1 2">Belongs to the pirin family.</text>
</comment>
<name>A0A0B6SBZ3_BURPL</name>
<reference evidence="5 6" key="2">
    <citation type="journal article" date="2016" name="Appl. Microbiol. Biotechnol.">
        <title>Mutations improving production and secretion of extracellular lipase by Burkholderia glumae PG1.</title>
        <authorList>
            <person name="Knapp A."/>
            <person name="Voget S."/>
            <person name="Gao R."/>
            <person name="Zaburannyi N."/>
            <person name="Krysciak D."/>
            <person name="Breuer M."/>
            <person name="Hauer B."/>
            <person name="Streit W.R."/>
            <person name="Muller R."/>
            <person name="Daniel R."/>
            <person name="Jaeger K.E."/>
        </authorList>
    </citation>
    <scope>NUCLEOTIDE SEQUENCE [LARGE SCALE GENOMIC DNA]</scope>
    <source>
        <strain evidence="5 6">PG1</strain>
    </source>
</reference>
<dbReference type="InterPro" id="IPR014710">
    <property type="entry name" value="RmlC-like_jellyroll"/>
</dbReference>
<evidence type="ECO:0000313" key="5">
    <source>
        <dbReference type="EMBL" id="AJK50785.1"/>
    </source>
</evidence>
<dbReference type="RefSeq" id="WP_042628998.1">
    <property type="nucleotide sequence ID" value="NZ_CP002581.1"/>
</dbReference>
<dbReference type="EMBL" id="CP002581">
    <property type="protein sequence ID" value="AJK50785.1"/>
    <property type="molecule type" value="Genomic_DNA"/>
</dbReference>
<proteinExistence type="inferred from homology"/>
<protein>
    <submittedName>
        <fullName evidence="5">Pirin domain protein</fullName>
    </submittedName>
</protein>
<dbReference type="PANTHER" id="PTHR43212:SF3">
    <property type="entry name" value="QUERCETIN 2,3-DIOXYGENASE"/>
    <property type="match status" value="1"/>
</dbReference>
<dbReference type="AlphaFoldDB" id="A0A0B6SBZ3"/>
<evidence type="ECO:0000313" key="6">
    <source>
        <dbReference type="Proteomes" id="UP000031838"/>
    </source>
</evidence>
<organism evidence="5 6">
    <name type="scientific">Burkholderia plantarii</name>
    <dbReference type="NCBI Taxonomy" id="41899"/>
    <lineage>
        <taxon>Bacteria</taxon>
        <taxon>Pseudomonadati</taxon>
        <taxon>Pseudomonadota</taxon>
        <taxon>Betaproteobacteria</taxon>
        <taxon>Burkholderiales</taxon>
        <taxon>Burkholderiaceae</taxon>
        <taxon>Burkholderia</taxon>
    </lineage>
</organism>
<evidence type="ECO:0000259" key="3">
    <source>
        <dbReference type="Pfam" id="PF02678"/>
    </source>
</evidence>
<evidence type="ECO:0000256" key="1">
    <source>
        <dbReference type="ARBA" id="ARBA00008416"/>
    </source>
</evidence>
<evidence type="ECO:0000256" key="2">
    <source>
        <dbReference type="RuleBase" id="RU003457"/>
    </source>
</evidence>
<dbReference type="InterPro" id="IPR011051">
    <property type="entry name" value="RmlC_Cupin_sf"/>
</dbReference>
<dbReference type="Proteomes" id="UP000031838">
    <property type="component" value="Chromosome 2"/>
</dbReference>
<dbReference type="PANTHER" id="PTHR43212">
    <property type="entry name" value="QUERCETIN 2,3-DIOXYGENASE"/>
    <property type="match status" value="1"/>
</dbReference>
<gene>
    <name evidence="5" type="ORF">BGL_2c27310</name>
</gene>
<dbReference type="InterPro" id="IPR012093">
    <property type="entry name" value="Pirin"/>
</dbReference>
<feature type="domain" description="Pirin N-terminal" evidence="3">
    <location>
        <begin position="39"/>
        <end position="118"/>
    </location>
</feature>
<dbReference type="SUPFAM" id="SSF51182">
    <property type="entry name" value="RmlC-like cupins"/>
    <property type="match status" value="1"/>
</dbReference>
<evidence type="ECO:0000259" key="4">
    <source>
        <dbReference type="Pfam" id="PF17954"/>
    </source>
</evidence>
<reference evidence="6" key="1">
    <citation type="submission" date="2011-03" db="EMBL/GenBank/DDBJ databases">
        <authorList>
            <person name="Voget S."/>
            <person name="Streit W.R."/>
            <person name="Jaeger K.E."/>
            <person name="Daniel R."/>
        </authorList>
    </citation>
    <scope>NUCLEOTIDE SEQUENCE [LARGE SCALE GENOMIC DNA]</scope>
    <source>
        <strain evidence="6">PG1</strain>
    </source>
</reference>
<dbReference type="InterPro" id="IPR003829">
    <property type="entry name" value="Pirin_N_dom"/>
</dbReference>
<dbReference type="KEGG" id="bgp:BGL_2c27310"/>
<dbReference type="InterPro" id="IPR041602">
    <property type="entry name" value="Quercetinase_C"/>
</dbReference>
<dbReference type="Pfam" id="PF02678">
    <property type="entry name" value="Pirin"/>
    <property type="match status" value="1"/>
</dbReference>
<dbReference type="Pfam" id="PF17954">
    <property type="entry name" value="Pirin_C_2"/>
    <property type="match status" value="1"/>
</dbReference>